<dbReference type="GO" id="GO:0008168">
    <property type="term" value="F:methyltransferase activity"/>
    <property type="evidence" value="ECO:0007669"/>
    <property type="project" value="UniProtKB-KW"/>
</dbReference>
<dbReference type="SUPFAM" id="SSF53335">
    <property type="entry name" value="S-adenosyl-L-methionine-dependent methyltransferases"/>
    <property type="match status" value="1"/>
</dbReference>
<comment type="caution">
    <text evidence="1">The sequence shown here is derived from an EMBL/GenBank/DDBJ whole genome shotgun (WGS) entry which is preliminary data.</text>
</comment>
<keyword evidence="1" id="KW-0808">Transferase</keyword>
<dbReference type="GO" id="GO:0032259">
    <property type="term" value="P:methylation"/>
    <property type="evidence" value="ECO:0007669"/>
    <property type="project" value="UniProtKB-KW"/>
</dbReference>
<sequence>MSTADVLSFARAWAANPLQVGAIAPSGTALAQLITRDVVPENGPIIELGPGTGIFTNALLARGVRESEITLIEGNAGFADLLCRRFPDASVKCMDAAQLLRTRVLEGQFAGHVISGLPLLSMKPKRVMAILAGAFEHLRAEGAFYQFTYGPRPPVSRALLDRLGLKATRVGCTHRNIPPATVYRIVRRPRLLSATRQLGQKRTQPS</sequence>
<evidence type="ECO:0000313" key="1">
    <source>
        <dbReference type="EMBL" id="MEZ0474442.1"/>
    </source>
</evidence>
<keyword evidence="2" id="KW-1185">Reference proteome</keyword>
<accession>A0ABV4HNY7</accession>
<dbReference type="EMBL" id="JBFWIC010000007">
    <property type="protein sequence ID" value="MEZ0474442.1"/>
    <property type="molecule type" value="Genomic_DNA"/>
</dbReference>
<dbReference type="InterPro" id="IPR029063">
    <property type="entry name" value="SAM-dependent_MTases_sf"/>
</dbReference>
<reference evidence="1 2" key="1">
    <citation type="submission" date="2024-07" db="EMBL/GenBank/DDBJ databases">
        <title>Luteimonas salilacus sp. nov., isolated from the shore soil of Salt Lake in Tibet of China.</title>
        <authorList>
            <person name="Zhang X."/>
            <person name="Li A."/>
        </authorList>
    </citation>
    <scope>NUCLEOTIDE SEQUENCE [LARGE SCALE GENOMIC DNA]</scope>
    <source>
        <strain evidence="1 2">B3-2-R+30</strain>
    </source>
</reference>
<dbReference type="Proteomes" id="UP001566331">
    <property type="component" value="Unassembled WGS sequence"/>
</dbReference>
<name>A0ABV4HNY7_9GAMM</name>
<keyword evidence="1" id="KW-0489">Methyltransferase</keyword>
<dbReference type="RefSeq" id="WP_370563608.1">
    <property type="nucleotide sequence ID" value="NZ_JBFWIB010000004.1"/>
</dbReference>
<proteinExistence type="predicted"/>
<dbReference type="Gene3D" id="3.40.50.150">
    <property type="entry name" value="Vaccinia Virus protein VP39"/>
    <property type="match status" value="1"/>
</dbReference>
<protein>
    <submittedName>
        <fullName evidence="1">Class I SAM-dependent methyltransferase</fullName>
    </submittedName>
</protein>
<gene>
    <name evidence="1" type="ORF">AB6713_07400</name>
</gene>
<evidence type="ECO:0000313" key="2">
    <source>
        <dbReference type="Proteomes" id="UP001566331"/>
    </source>
</evidence>
<organism evidence="1 2">
    <name type="scientific">Luteimonas salinilitoris</name>
    <dbReference type="NCBI Taxonomy" id="3237697"/>
    <lineage>
        <taxon>Bacteria</taxon>
        <taxon>Pseudomonadati</taxon>
        <taxon>Pseudomonadota</taxon>
        <taxon>Gammaproteobacteria</taxon>
        <taxon>Lysobacterales</taxon>
        <taxon>Lysobacteraceae</taxon>
        <taxon>Luteimonas</taxon>
    </lineage>
</organism>